<evidence type="ECO:0000313" key="16">
    <source>
        <dbReference type="EMBL" id="CAK9091940.1"/>
    </source>
</evidence>
<evidence type="ECO:0000259" key="14">
    <source>
        <dbReference type="PROSITE" id="PS50908"/>
    </source>
</evidence>
<evidence type="ECO:0000256" key="5">
    <source>
        <dbReference type="ARBA" id="ARBA00022723"/>
    </source>
</evidence>
<evidence type="ECO:0000256" key="12">
    <source>
        <dbReference type="SAM" id="MobiDB-lite"/>
    </source>
</evidence>
<dbReference type="Gene3D" id="3.10.110.10">
    <property type="entry name" value="Ubiquitin Conjugating Enzyme"/>
    <property type="match status" value="1"/>
</dbReference>
<dbReference type="InterPro" id="IPR001841">
    <property type="entry name" value="Znf_RING"/>
</dbReference>
<keyword evidence="9" id="KW-0862">Zinc</keyword>
<evidence type="ECO:0000256" key="6">
    <source>
        <dbReference type="ARBA" id="ARBA00022737"/>
    </source>
</evidence>
<keyword evidence="16" id="KW-0675">Receptor</keyword>
<keyword evidence="17" id="KW-1185">Reference proteome</keyword>
<dbReference type="InterPro" id="IPR006575">
    <property type="entry name" value="RWD_dom"/>
</dbReference>
<dbReference type="Proteomes" id="UP001642464">
    <property type="component" value="Unassembled WGS sequence"/>
</dbReference>
<dbReference type="EMBL" id="CAXAMM010040240">
    <property type="protein sequence ID" value="CAK9091940.1"/>
    <property type="molecule type" value="Genomic_DNA"/>
</dbReference>
<feature type="region of interest" description="Disordered" evidence="12">
    <location>
        <begin position="87"/>
        <end position="106"/>
    </location>
</feature>
<dbReference type="InterPro" id="IPR031127">
    <property type="entry name" value="E3_UB_ligase_RBR"/>
</dbReference>
<dbReference type="Gene3D" id="1.20.120.1750">
    <property type="match status" value="1"/>
</dbReference>
<dbReference type="PROSITE" id="PS00518">
    <property type="entry name" value="ZF_RING_1"/>
    <property type="match status" value="1"/>
</dbReference>
<gene>
    <name evidence="16" type="ORF">SCF082_LOCUS43290</name>
</gene>
<keyword evidence="4" id="KW-0808">Transferase</keyword>
<keyword evidence="5" id="KW-0479">Metal-binding</keyword>
<dbReference type="CDD" id="cd23820">
    <property type="entry name" value="RWD_RNF14"/>
    <property type="match status" value="1"/>
</dbReference>
<evidence type="ECO:0000256" key="9">
    <source>
        <dbReference type="ARBA" id="ARBA00022833"/>
    </source>
</evidence>
<evidence type="ECO:0000256" key="10">
    <source>
        <dbReference type="ARBA" id="ARBA00044508"/>
    </source>
</evidence>
<feature type="domain" description="RING-type" evidence="13">
    <location>
        <begin position="231"/>
        <end position="277"/>
    </location>
</feature>
<evidence type="ECO:0000256" key="11">
    <source>
        <dbReference type="PROSITE-ProRule" id="PRU00175"/>
    </source>
</evidence>
<evidence type="ECO:0000259" key="15">
    <source>
        <dbReference type="PROSITE" id="PS51873"/>
    </source>
</evidence>
<dbReference type="InterPro" id="IPR016135">
    <property type="entry name" value="UBQ-conjugating_enzyme/RWD"/>
</dbReference>
<sequence>MSCHSEQLDEVEALQAIYHEDVEILCDDEGSVSLVVHIHPDLAQKLLLRVEVTAETPVTEGDPKGGYAEAPNVMEMARRKVAGSAAPAKPALARSESGQHVSHAEAELQHLPPLRLQLKLPADYPSSSPPTFQLASSWLDVDVLSVLCESLDQKWLEAEGSPIIFTWAEALRYEVPEAIGTGPVVLRAPGDGSDQRARSECTSEPMQTLLDLLLYDKCRGLDLWKQQQHLCNICFSEQPGSQFIHLGECSHAFCRTCVTAMASLHVTEGSIAELLCPEPSCRADFSSQALAEVLEEEQYERWHGLKLQRVLVSELEGVVFCPRCEEGGRETPVLPDEAVENEPPVARCGRCEYVFCSKCSGLYHGRDPCLHPEERAQQAAMRRLQGACGVAEKRKLQREATKGYLVCVSEGEDLPLIDAAGYATEDQDPILAGDSVKAVHAGVPERITASTLWEAQRDNICNLGQVLLESPRPISIRFRRGNATQAANRLKERRLMEELLTLKEIARESQVCPNCHVRVQRSAGCNHMTCTRCRTHFCYRCGKKLDPEMPYNHFSATGCTTFDTEEVRRMAMQQRDRQGQGFIDVELERLREEFGEQRDLFAQFERQRPGVRPERAVRLGRRNIADRLRNGEVQCPSCGQWNGRVGGLNHIRCGMCRGSYCGHCRRRIQGVITQHFRGEQACPQHMRVE</sequence>
<feature type="domain" description="RING-type" evidence="15">
    <location>
        <begin position="227"/>
        <end position="563"/>
    </location>
</feature>
<dbReference type="PROSITE" id="PS50089">
    <property type="entry name" value="ZF_RING_2"/>
    <property type="match status" value="1"/>
</dbReference>
<dbReference type="SMART" id="SM00647">
    <property type="entry name" value="IBR"/>
    <property type="match status" value="2"/>
</dbReference>
<reference evidence="16 17" key="1">
    <citation type="submission" date="2024-02" db="EMBL/GenBank/DDBJ databases">
        <authorList>
            <person name="Chen Y."/>
            <person name="Shah S."/>
            <person name="Dougan E. K."/>
            <person name="Thang M."/>
            <person name="Chan C."/>
        </authorList>
    </citation>
    <scope>NUCLEOTIDE SEQUENCE [LARGE SCALE GENOMIC DNA]</scope>
</reference>
<dbReference type="PROSITE" id="PS50908">
    <property type="entry name" value="RWD"/>
    <property type="match status" value="1"/>
</dbReference>
<evidence type="ECO:0000256" key="8">
    <source>
        <dbReference type="ARBA" id="ARBA00022786"/>
    </source>
</evidence>
<dbReference type="InterPro" id="IPR013083">
    <property type="entry name" value="Znf_RING/FYVE/PHD"/>
</dbReference>
<dbReference type="InterPro" id="IPR017907">
    <property type="entry name" value="Znf_RING_CS"/>
</dbReference>
<dbReference type="CDD" id="cd20354">
    <property type="entry name" value="Rcat_RBR_RNF14"/>
    <property type="match status" value="1"/>
</dbReference>
<dbReference type="PROSITE" id="PS51873">
    <property type="entry name" value="TRIAD"/>
    <property type="match status" value="1"/>
</dbReference>
<protein>
    <recommendedName>
        <fullName evidence="3">RBR-type E3 ubiquitin transferase</fullName>
        <ecNumber evidence="3">2.3.2.31</ecNumber>
    </recommendedName>
</protein>
<dbReference type="Gene3D" id="3.30.40.10">
    <property type="entry name" value="Zinc/RING finger domain, C3HC4 (zinc finger)"/>
    <property type="match status" value="1"/>
</dbReference>
<comment type="caution">
    <text evidence="16">The sequence shown here is derived from an EMBL/GenBank/DDBJ whole genome shotgun (WGS) entry which is preliminary data.</text>
</comment>
<dbReference type="PANTHER" id="PTHR11685">
    <property type="entry name" value="RBR FAMILY RING FINGER AND IBR DOMAIN-CONTAINING"/>
    <property type="match status" value="1"/>
</dbReference>
<dbReference type="Pfam" id="PF22191">
    <property type="entry name" value="IBR_1"/>
    <property type="match status" value="1"/>
</dbReference>
<comment type="catalytic activity">
    <reaction evidence="1">
        <text>[E2 ubiquitin-conjugating enzyme]-S-ubiquitinyl-L-cysteine + [acceptor protein]-L-lysine = [E2 ubiquitin-conjugating enzyme]-L-cysteine + [acceptor protein]-N(6)-ubiquitinyl-L-lysine.</text>
        <dbReference type="EC" id="2.3.2.31"/>
    </reaction>
</comment>
<evidence type="ECO:0000259" key="13">
    <source>
        <dbReference type="PROSITE" id="PS50089"/>
    </source>
</evidence>
<dbReference type="SUPFAM" id="SSF57850">
    <property type="entry name" value="RING/U-box"/>
    <property type="match status" value="3"/>
</dbReference>
<keyword evidence="6" id="KW-0677">Repeat</keyword>
<name>A0ABP0QVP6_9DINO</name>
<evidence type="ECO:0000256" key="4">
    <source>
        <dbReference type="ARBA" id="ARBA00022679"/>
    </source>
</evidence>
<dbReference type="Pfam" id="PF05773">
    <property type="entry name" value="RWD"/>
    <property type="match status" value="1"/>
</dbReference>
<comment type="similarity">
    <text evidence="10">Belongs to the RBR family. RNF14 subfamily.</text>
</comment>
<dbReference type="InterPro" id="IPR044066">
    <property type="entry name" value="TRIAD_supradom"/>
</dbReference>
<keyword evidence="7 11" id="KW-0863">Zinc-finger</keyword>
<comment type="pathway">
    <text evidence="2">Protein modification; protein ubiquitination.</text>
</comment>
<dbReference type="InterPro" id="IPR002867">
    <property type="entry name" value="IBR_dom"/>
</dbReference>
<proteinExistence type="inferred from homology"/>
<evidence type="ECO:0000256" key="3">
    <source>
        <dbReference type="ARBA" id="ARBA00012251"/>
    </source>
</evidence>
<evidence type="ECO:0000256" key="7">
    <source>
        <dbReference type="ARBA" id="ARBA00022771"/>
    </source>
</evidence>
<dbReference type="SMART" id="SM00591">
    <property type="entry name" value="RWD"/>
    <property type="match status" value="1"/>
</dbReference>
<dbReference type="InterPro" id="IPR047548">
    <property type="entry name" value="Rcat_RBR_RNF14"/>
</dbReference>
<dbReference type="EC" id="2.3.2.31" evidence="3"/>
<organism evidence="16 17">
    <name type="scientific">Durusdinium trenchii</name>
    <dbReference type="NCBI Taxonomy" id="1381693"/>
    <lineage>
        <taxon>Eukaryota</taxon>
        <taxon>Sar</taxon>
        <taxon>Alveolata</taxon>
        <taxon>Dinophyceae</taxon>
        <taxon>Suessiales</taxon>
        <taxon>Symbiodiniaceae</taxon>
        <taxon>Durusdinium</taxon>
    </lineage>
</organism>
<dbReference type="SUPFAM" id="SSF54495">
    <property type="entry name" value="UBC-like"/>
    <property type="match status" value="2"/>
</dbReference>
<evidence type="ECO:0000256" key="2">
    <source>
        <dbReference type="ARBA" id="ARBA00004906"/>
    </source>
</evidence>
<accession>A0ABP0QVP6</accession>
<keyword evidence="8" id="KW-0833">Ubl conjugation pathway</keyword>
<evidence type="ECO:0000256" key="1">
    <source>
        <dbReference type="ARBA" id="ARBA00001798"/>
    </source>
</evidence>
<evidence type="ECO:0000313" key="17">
    <source>
        <dbReference type="Proteomes" id="UP001642464"/>
    </source>
</evidence>
<feature type="domain" description="RWD" evidence="14">
    <location>
        <begin position="9"/>
        <end position="178"/>
    </location>
</feature>